<accession>A0A161QFG4</accession>
<evidence type="ECO:0000313" key="2">
    <source>
        <dbReference type="EMBL" id="KYG27599.1"/>
    </source>
</evidence>
<name>A0A161QFG4_9BACI</name>
<comment type="caution">
    <text evidence="2">The sequence shown here is derived from an EMBL/GenBank/DDBJ whole genome shotgun (WGS) entry which is preliminary data.</text>
</comment>
<dbReference type="EMBL" id="LTAO01000036">
    <property type="protein sequence ID" value="KYG27599.1"/>
    <property type="molecule type" value="Genomic_DNA"/>
</dbReference>
<dbReference type="STRING" id="519424.AZF04_10410"/>
<reference evidence="2" key="1">
    <citation type="submission" date="2016-02" db="EMBL/GenBank/DDBJ databases">
        <title>Genome sequence of Bacillus trypoxylicola KCTC 13244(T).</title>
        <authorList>
            <person name="Jeong H."/>
            <person name="Park S.-H."/>
            <person name="Choi S.-K."/>
        </authorList>
    </citation>
    <scope>NUCLEOTIDE SEQUENCE [LARGE SCALE GENOMIC DNA]</scope>
    <source>
        <strain evidence="2">KCTC 13244</strain>
    </source>
</reference>
<dbReference type="Proteomes" id="UP000075806">
    <property type="component" value="Unassembled WGS sequence"/>
</dbReference>
<dbReference type="OrthoDB" id="7163760at2"/>
<protein>
    <recommendedName>
        <fullName evidence="1">N-acetyltransferase domain-containing protein</fullName>
    </recommendedName>
</protein>
<feature type="domain" description="N-acetyltransferase" evidence="1">
    <location>
        <begin position="142"/>
        <end position="278"/>
    </location>
</feature>
<dbReference type="PANTHER" id="PTHR43328">
    <property type="entry name" value="ACETYLTRANSFERASE-RELATED"/>
    <property type="match status" value="1"/>
</dbReference>
<sequence length="278" mass="32222">MLSKKEISEIQELQQVCEQKESIHLKLNWDMLTAENRMEDENFFFYENDQLVGFLATYSFGNKVEICGMVHPAYRNKGIFTNLLKDVKSKIQSNKTVYLNAPAHSISAQNWLSNKNLSLAFSERQMRYHPIISSSSHPNASVTLREASIEDKQHIIDLDIKCFDFNEEEASSFYSQLESEKDSIMYVIESEGVKIGKVRLTYNSIDQQWWIYGFAILPAHQGKGYGKLCLEQIIHNYSQKGPLFLEVDGLNPKAEALYKKVGFESFNVQNYYKLYYKL</sequence>
<dbReference type="InterPro" id="IPR016181">
    <property type="entry name" value="Acyl_CoA_acyltransferase"/>
</dbReference>
<gene>
    <name evidence="2" type="ORF">AZF04_10410</name>
</gene>
<dbReference type="CDD" id="cd04301">
    <property type="entry name" value="NAT_SF"/>
    <property type="match status" value="2"/>
</dbReference>
<dbReference type="AlphaFoldDB" id="A0A161QFG4"/>
<dbReference type="RefSeq" id="WP_061949731.1">
    <property type="nucleotide sequence ID" value="NZ_LTAO01000036.1"/>
</dbReference>
<evidence type="ECO:0000313" key="3">
    <source>
        <dbReference type="Proteomes" id="UP000075806"/>
    </source>
</evidence>
<dbReference type="Gene3D" id="3.40.630.30">
    <property type="match status" value="2"/>
</dbReference>
<dbReference type="InterPro" id="IPR000182">
    <property type="entry name" value="GNAT_dom"/>
</dbReference>
<keyword evidence="3" id="KW-1185">Reference proteome</keyword>
<feature type="domain" description="N-acetyltransferase" evidence="1">
    <location>
        <begin position="1"/>
        <end position="145"/>
    </location>
</feature>
<organism evidence="2 3">
    <name type="scientific">Alkalihalobacillus trypoxylicola</name>
    <dbReference type="NCBI Taxonomy" id="519424"/>
    <lineage>
        <taxon>Bacteria</taxon>
        <taxon>Bacillati</taxon>
        <taxon>Bacillota</taxon>
        <taxon>Bacilli</taxon>
        <taxon>Bacillales</taxon>
        <taxon>Bacillaceae</taxon>
        <taxon>Alkalihalobacillus</taxon>
    </lineage>
</organism>
<dbReference type="PANTHER" id="PTHR43328:SF1">
    <property type="entry name" value="N-ACETYLTRANSFERASE DOMAIN-CONTAINING PROTEIN"/>
    <property type="match status" value="1"/>
</dbReference>
<dbReference type="PROSITE" id="PS51186">
    <property type="entry name" value="GNAT"/>
    <property type="match status" value="2"/>
</dbReference>
<dbReference type="GO" id="GO:0016747">
    <property type="term" value="F:acyltransferase activity, transferring groups other than amino-acyl groups"/>
    <property type="evidence" value="ECO:0007669"/>
    <property type="project" value="InterPro"/>
</dbReference>
<dbReference type="SUPFAM" id="SSF55729">
    <property type="entry name" value="Acyl-CoA N-acyltransferases (Nat)"/>
    <property type="match status" value="1"/>
</dbReference>
<evidence type="ECO:0000259" key="1">
    <source>
        <dbReference type="PROSITE" id="PS51186"/>
    </source>
</evidence>
<proteinExistence type="predicted"/>
<dbReference type="Pfam" id="PF00583">
    <property type="entry name" value="Acetyltransf_1"/>
    <property type="match status" value="2"/>
</dbReference>